<accession>A0ABY8QS95</accession>
<dbReference type="RefSeq" id="WP_349638652.1">
    <property type="nucleotide sequence ID" value="NZ_CP090958.1"/>
</dbReference>
<dbReference type="InterPro" id="IPR045919">
    <property type="entry name" value="DUF6338"/>
</dbReference>
<reference evidence="2 3" key="1">
    <citation type="submission" date="2023-05" db="EMBL/GenBank/DDBJ databases">
        <title>Lithophilousrod everest ZFBP1038 complete genpme.</title>
        <authorList>
            <person name="Tian M."/>
        </authorList>
    </citation>
    <scope>NUCLEOTIDE SEQUENCE [LARGE SCALE GENOMIC DNA]</scope>
    <source>
        <strain evidence="2 3">ZFBP1038</strain>
    </source>
</reference>
<feature type="transmembrane region" description="Helical" evidence="1">
    <location>
        <begin position="40"/>
        <end position="68"/>
    </location>
</feature>
<name>A0ABY8QS95_9MICO</name>
<organism evidence="2 3">
    <name type="scientific">Saxibacter everestensis</name>
    <dbReference type="NCBI Taxonomy" id="2909229"/>
    <lineage>
        <taxon>Bacteria</taxon>
        <taxon>Bacillati</taxon>
        <taxon>Actinomycetota</taxon>
        <taxon>Actinomycetes</taxon>
        <taxon>Micrococcales</taxon>
        <taxon>Brevibacteriaceae</taxon>
        <taxon>Saxibacter</taxon>
    </lineage>
</organism>
<proteinExistence type="predicted"/>
<sequence length="237" mass="26113">MPSDPIGILFYIFLIFPGLAYRYATAGHRATTRRSPFREVAAVVAVSALCWVVIVLIVFIFSLVVPGISETMKSIVLDPNRVFSRHPTSTVGWLLGFLAFSTVIGFLLGGEKLYKRRTKFLQRFGGSINETSGWEEAFDTRCPGESEVHVGIQLKSGAWVQGVLLSRTPSTDEGPDRSILLSGCIQQRLSGRRKLEDVKGYEVLVVHATEIDFMSVGYYPPGTSDRWQGIAPRAGAV</sequence>
<evidence type="ECO:0000313" key="2">
    <source>
        <dbReference type="EMBL" id="WGW11858.1"/>
    </source>
</evidence>
<protein>
    <submittedName>
        <fullName evidence="2">DUF6338 family protein</fullName>
    </submittedName>
</protein>
<evidence type="ECO:0000313" key="3">
    <source>
        <dbReference type="Proteomes" id="UP001209083"/>
    </source>
</evidence>
<evidence type="ECO:0000256" key="1">
    <source>
        <dbReference type="SAM" id="Phobius"/>
    </source>
</evidence>
<feature type="transmembrane region" description="Helical" evidence="1">
    <location>
        <begin position="6"/>
        <end position="24"/>
    </location>
</feature>
<keyword evidence="1" id="KW-0812">Transmembrane</keyword>
<dbReference type="Proteomes" id="UP001209083">
    <property type="component" value="Chromosome"/>
</dbReference>
<keyword evidence="1" id="KW-0472">Membrane</keyword>
<keyword evidence="1" id="KW-1133">Transmembrane helix</keyword>
<dbReference type="Pfam" id="PF19865">
    <property type="entry name" value="DUF6338"/>
    <property type="match status" value="1"/>
</dbReference>
<feature type="transmembrane region" description="Helical" evidence="1">
    <location>
        <begin position="88"/>
        <end position="109"/>
    </location>
</feature>
<dbReference type="EMBL" id="CP090958">
    <property type="protein sequence ID" value="WGW11858.1"/>
    <property type="molecule type" value="Genomic_DNA"/>
</dbReference>
<gene>
    <name evidence="2" type="ORF">LWF01_17485</name>
</gene>
<keyword evidence="3" id="KW-1185">Reference proteome</keyword>